<gene>
    <name evidence="1" type="ORF">Pan153_53270</name>
</gene>
<name>A0A518FWF6_9PLAN</name>
<organism evidence="1 2">
    <name type="scientific">Gimesia panareensis</name>
    <dbReference type="NCBI Taxonomy" id="2527978"/>
    <lineage>
        <taxon>Bacteria</taxon>
        <taxon>Pseudomonadati</taxon>
        <taxon>Planctomycetota</taxon>
        <taxon>Planctomycetia</taxon>
        <taxon>Planctomycetales</taxon>
        <taxon>Planctomycetaceae</taxon>
        <taxon>Gimesia</taxon>
    </lineage>
</organism>
<reference evidence="1 2" key="1">
    <citation type="submission" date="2019-02" db="EMBL/GenBank/DDBJ databases">
        <title>Deep-cultivation of Planctomycetes and their phenomic and genomic characterization uncovers novel biology.</title>
        <authorList>
            <person name="Wiegand S."/>
            <person name="Jogler M."/>
            <person name="Boedeker C."/>
            <person name="Pinto D."/>
            <person name="Vollmers J."/>
            <person name="Rivas-Marin E."/>
            <person name="Kohn T."/>
            <person name="Peeters S.H."/>
            <person name="Heuer A."/>
            <person name="Rast P."/>
            <person name="Oberbeckmann S."/>
            <person name="Bunk B."/>
            <person name="Jeske O."/>
            <person name="Meyerdierks A."/>
            <person name="Storesund J.E."/>
            <person name="Kallscheuer N."/>
            <person name="Luecker S."/>
            <person name="Lage O.M."/>
            <person name="Pohl T."/>
            <person name="Merkel B.J."/>
            <person name="Hornburger P."/>
            <person name="Mueller R.-W."/>
            <person name="Bruemmer F."/>
            <person name="Labrenz M."/>
            <person name="Spormann A.M."/>
            <person name="Op den Camp H."/>
            <person name="Overmann J."/>
            <person name="Amann R."/>
            <person name="Jetten M.S.M."/>
            <person name="Mascher T."/>
            <person name="Medema M.H."/>
            <person name="Devos D.P."/>
            <person name="Kaster A.-K."/>
            <person name="Ovreas L."/>
            <person name="Rohde M."/>
            <person name="Galperin M.Y."/>
            <person name="Jogler C."/>
        </authorList>
    </citation>
    <scope>NUCLEOTIDE SEQUENCE [LARGE SCALE GENOMIC DNA]</scope>
    <source>
        <strain evidence="1 2">Pan153</strain>
    </source>
</reference>
<dbReference type="EMBL" id="CP036317">
    <property type="protein sequence ID" value="QDV20651.1"/>
    <property type="molecule type" value="Genomic_DNA"/>
</dbReference>
<evidence type="ECO:0008006" key="3">
    <source>
        <dbReference type="Google" id="ProtNLM"/>
    </source>
</evidence>
<dbReference type="AlphaFoldDB" id="A0A518FWF6"/>
<dbReference type="RefSeq" id="WP_145458964.1">
    <property type="nucleotide sequence ID" value="NZ_CP036317.1"/>
</dbReference>
<dbReference type="PROSITE" id="PS51257">
    <property type="entry name" value="PROKAR_LIPOPROTEIN"/>
    <property type="match status" value="1"/>
</dbReference>
<protein>
    <recommendedName>
        <fullName evidence="3">Lipoprotein</fullName>
    </recommendedName>
</protein>
<proteinExistence type="predicted"/>
<sequence>MRRIEMNQLFKRSLLVGGLLLVSVATSGCNIFERYERNPAPTVIPVPAKTVPDHLNQGEPAPYP</sequence>
<dbReference type="OrthoDB" id="302066at2"/>
<dbReference type="Proteomes" id="UP000320839">
    <property type="component" value="Chromosome"/>
</dbReference>
<evidence type="ECO:0000313" key="2">
    <source>
        <dbReference type="Proteomes" id="UP000320839"/>
    </source>
</evidence>
<evidence type="ECO:0000313" key="1">
    <source>
        <dbReference type="EMBL" id="QDV20651.1"/>
    </source>
</evidence>
<accession>A0A518FWF6</accession>